<dbReference type="PROSITE" id="PS00067">
    <property type="entry name" value="3HCDH"/>
    <property type="match status" value="1"/>
</dbReference>
<dbReference type="InterPro" id="IPR006180">
    <property type="entry name" value="3-OHacyl-CoA_DH_CS"/>
</dbReference>
<feature type="domain" description="3-hydroxyacyl-CoA dehydrogenase NAD binding" evidence="4">
    <location>
        <begin position="9"/>
        <end position="186"/>
    </location>
</feature>
<dbReference type="InterPro" id="IPR041040">
    <property type="entry name" value="3HCDH_RFF"/>
</dbReference>
<evidence type="ECO:0000259" key="4">
    <source>
        <dbReference type="Pfam" id="PF02737"/>
    </source>
</evidence>
<dbReference type="InterPro" id="IPR006108">
    <property type="entry name" value="3HC_DH_C"/>
</dbReference>
<feature type="domain" description="3-hydroxyacyl-CoA dehydrogenase C-terminal" evidence="3">
    <location>
        <begin position="190"/>
        <end position="287"/>
    </location>
</feature>
<comment type="caution">
    <text evidence="6">The sequence shown here is derived from an EMBL/GenBank/DDBJ whole genome shotgun (WGS) entry which is preliminary data.</text>
</comment>
<dbReference type="Gene3D" id="3.40.50.720">
    <property type="entry name" value="NAD(P)-binding Rossmann-like Domain"/>
    <property type="match status" value="1"/>
</dbReference>
<dbReference type="InterPro" id="IPR006176">
    <property type="entry name" value="3-OHacyl-CoA_DH_NAD-bd"/>
</dbReference>
<dbReference type="Pfam" id="PF02737">
    <property type="entry name" value="3HCDH_N"/>
    <property type="match status" value="1"/>
</dbReference>
<accession>A0A7Y1FBQ9</accession>
<feature type="domain" description="3-hydroxyacyl-CoA dehydrogenase C-terminal" evidence="3">
    <location>
        <begin position="419"/>
        <end position="496"/>
    </location>
</feature>
<evidence type="ECO:0000256" key="1">
    <source>
        <dbReference type="ARBA" id="ARBA00023002"/>
    </source>
</evidence>
<protein>
    <submittedName>
        <fullName evidence="6">3-hydroxyacyl-CoA dehydrogenase PaaC</fullName>
    </submittedName>
</protein>
<sequence length="505" mass="53778">MNALARTAQIAVIGAGAMGAGIAQVAAQAGHSVLLFDVREGAALAAMDRIGQNLDKLVAKGRLAEEAAKQIQGAMRVIDTLDGLADADLVIEAIVEDIQAKRDLFVEVEKRVRPEALLATNTSSVSVTAIAAPLKHPERFAGLHFFNPAPLMALVEVIAGLATSPQTRQCLFETARAWGKEPVQARSTPGFIVNRVARPFYAEALRLLEEGVADVATLDALVREGGGFRMGPFELMDLIGHDVNAAVTRSVFESYFQDPRFKPSLLQQELVAAGRLGRKSGRGFYDYTDGAIRPVAQEAPDGPQPVSVCVEGDMGPAEVLVEALQRAGVNVERLPGAGLMRLAGATLALTEGRSATARSAEDDVQDLVLFDLALDYAKPGRIALAKADQASNSAIGAAAQLFRQVGWSVSVVDDSPALVVMRTVAMLANEAADAVLQGVACPEDIDRAMCFGTNYPRGPLAWAQGLGAHRVLQVLANLQSHYGDDRYRPSAWLRRRAISQQSLLS</sequence>
<dbReference type="InterPro" id="IPR011967">
    <property type="entry name" value="3-OHacyl-CoA_DH_PaaH"/>
</dbReference>
<evidence type="ECO:0000259" key="5">
    <source>
        <dbReference type="Pfam" id="PF18321"/>
    </source>
</evidence>
<reference evidence="6 7" key="1">
    <citation type="journal article" date="2020" name="Front. Microbiol.">
        <title>Genetic Organization of the aprX-lipA2 Operon Affects the Proteolytic Potential of Pseudomonas Species in Milk.</title>
        <authorList>
            <person name="Maier C."/>
            <person name="Huptas C."/>
            <person name="von Neubeck M."/>
            <person name="Scherer S."/>
            <person name="Wenning M."/>
            <person name="Lucking G."/>
        </authorList>
    </citation>
    <scope>NUCLEOTIDE SEQUENCE [LARGE SCALE GENOMIC DNA]</scope>
    <source>
        <strain evidence="6 7">DSM 16272</strain>
    </source>
</reference>
<dbReference type="SUPFAM" id="SSF48179">
    <property type="entry name" value="6-phosphogluconate dehydrogenase C-terminal domain-like"/>
    <property type="match status" value="2"/>
</dbReference>
<keyword evidence="1" id="KW-0560">Oxidoreductase</keyword>
<dbReference type="SUPFAM" id="SSF51735">
    <property type="entry name" value="NAD(P)-binding Rossmann-fold domains"/>
    <property type="match status" value="1"/>
</dbReference>
<keyword evidence="2" id="KW-0520">NAD</keyword>
<feature type="domain" description="3-hydroxybutyryl-CoA dehydrogenase reduced Rossmann-fold" evidence="5">
    <location>
        <begin position="347"/>
        <end position="416"/>
    </location>
</feature>
<gene>
    <name evidence="6" type="primary">paaC</name>
    <name evidence="6" type="ORF">HBO38_26255</name>
</gene>
<dbReference type="InterPro" id="IPR008927">
    <property type="entry name" value="6-PGluconate_DH-like_C_sf"/>
</dbReference>
<dbReference type="GO" id="GO:0006631">
    <property type="term" value="P:fatty acid metabolic process"/>
    <property type="evidence" value="ECO:0007669"/>
    <property type="project" value="InterPro"/>
</dbReference>
<dbReference type="NCBIfam" id="TIGR02279">
    <property type="entry name" value="PaaC-3OHAcCoADH"/>
    <property type="match status" value="1"/>
</dbReference>
<dbReference type="Proteomes" id="UP000537729">
    <property type="component" value="Unassembled WGS sequence"/>
</dbReference>
<dbReference type="GO" id="GO:0008691">
    <property type="term" value="F:3-hydroxybutyryl-CoA dehydrogenase activity"/>
    <property type="evidence" value="ECO:0007669"/>
    <property type="project" value="InterPro"/>
</dbReference>
<dbReference type="Pfam" id="PF18321">
    <property type="entry name" value="3HCDH_RFF"/>
    <property type="match status" value="1"/>
</dbReference>
<dbReference type="Gene3D" id="1.10.1040.50">
    <property type="match status" value="1"/>
</dbReference>
<dbReference type="FunFam" id="3.40.50.720:FF:000009">
    <property type="entry name" value="Fatty oxidation complex, alpha subunit"/>
    <property type="match status" value="1"/>
</dbReference>
<proteinExistence type="predicted"/>
<dbReference type="GO" id="GO:0010124">
    <property type="term" value="P:phenylacetate catabolic process"/>
    <property type="evidence" value="ECO:0007669"/>
    <property type="project" value="InterPro"/>
</dbReference>
<evidence type="ECO:0000313" key="7">
    <source>
        <dbReference type="Proteomes" id="UP000537729"/>
    </source>
</evidence>
<dbReference type="NCBIfam" id="NF006124">
    <property type="entry name" value="PRK08268.1"/>
    <property type="match status" value="1"/>
</dbReference>
<dbReference type="AlphaFoldDB" id="A0A7Y1FBQ9"/>
<name>A0A7Y1FBQ9_PSEVE</name>
<dbReference type="Pfam" id="PF00725">
    <property type="entry name" value="3HCDH"/>
    <property type="match status" value="2"/>
</dbReference>
<dbReference type="EMBL" id="JAAQWG010000048">
    <property type="protein sequence ID" value="NMY11904.1"/>
    <property type="molecule type" value="Genomic_DNA"/>
</dbReference>
<dbReference type="GO" id="GO:0070403">
    <property type="term" value="F:NAD+ binding"/>
    <property type="evidence" value="ECO:0007669"/>
    <property type="project" value="InterPro"/>
</dbReference>
<evidence type="ECO:0000313" key="6">
    <source>
        <dbReference type="EMBL" id="NMY11904.1"/>
    </source>
</evidence>
<dbReference type="RefSeq" id="WP_169885539.1">
    <property type="nucleotide sequence ID" value="NZ_JAAQWG010000048.1"/>
</dbReference>
<dbReference type="PANTHER" id="PTHR48075:SF5">
    <property type="entry name" value="3-HYDROXYBUTYRYL-COA DEHYDROGENASE"/>
    <property type="match status" value="1"/>
</dbReference>
<evidence type="ECO:0000256" key="2">
    <source>
        <dbReference type="ARBA" id="ARBA00023027"/>
    </source>
</evidence>
<dbReference type="InterPro" id="IPR036291">
    <property type="entry name" value="NAD(P)-bd_dom_sf"/>
</dbReference>
<dbReference type="PANTHER" id="PTHR48075">
    <property type="entry name" value="3-HYDROXYACYL-COA DEHYDROGENASE FAMILY PROTEIN"/>
    <property type="match status" value="1"/>
</dbReference>
<organism evidence="6 7">
    <name type="scientific">Pseudomonas veronii</name>
    <dbReference type="NCBI Taxonomy" id="76761"/>
    <lineage>
        <taxon>Bacteria</taxon>
        <taxon>Pseudomonadati</taxon>
        <taxon>Pseudomonadota</taxon>
        <taxon>Gammaproteobacteria</taxon>
        <taxon>Pseudomonadales</taxon>
        <taxon>Pseudomonadaceae</taxon>
        <taxon>Pseudomonas</taxon>
    </lineage>
</organism>
<evidence type="ECO:0000259" key="3">
    <source>
        <dbReference type="Pfam" id="PF00725"/>
    </source>
</evidence>